<reference evidence="2 3" key="1">
    <citation type="submission" date="2020-07" db="EMBL/GenBank/DDBJ databases">
        <title>Sequencing the genomes of 1000 actinobacteria strains.</title>
        <authorList>
            <person name="Klenk H.-P."/>
        </authorList>
    </citation>
    <scope>NUCLEOTIDE SEQUENCE [LARGE SCALE GENOMIC DNA]</scope>
    <source>
        <strain evidence="2 3">DSM 21349</strain>
    </source>
</reference>
<dbReference type="InterPro" id="IPR050276">
    <property type="entry name" value="MshD_Acetyltransferase"/>
</dbReference>
<dbReference type="GO" id="GO:0005840">
    <property type="term" value="C:ribosome"/>
    <property type="evidence" value="ECO:0007669"/>
    <property type="project" value="UniProtKB-KW"/>
</dbReference>
<evidence type="ECO:0000313" key="2">
    <source>
        <dbReference type="EMBL" id="MBA8805526.1"/>
    </source>
</evidence>
<accession>A0A7W3PBF9</accession>
<dbReference type="GO" id="GO:0016747">
    <property type="term" value="F:acyltransferase activity, transferring groups other than amino-acyl groups"/>
    <property type="evidence" value="ECO:0007669"/>
    <property type="project" value="InterPro"/>
</dbReference>
<dbReference type="PANTHER" id="PTHR43617">
    <property type="entry name" value="L-AMINO ACID N-ACETYLTRANSFERASE"/>
    <property type="match status" value="1"/>
</dbReference>
<dbReference type="EMBL" id="JACGXA010000001">
    <property type="protein sequence ID" value="MBA8805526.1"/>
    <property type="molecule type" value="Genomic_DNA"/>
</dbReference>
<keyword evidence="3" id="KW-1185">Reference proteome</keyword>
<protein>
    <submittedName>
        <fullName evidence="2">Ribosomal protein S18 acetylase RimI-like enzyme</fullName>
    </submittedName>
</protein>
<evidence type="ECO:0000313" key="3">
    <source>
        <dbReference type="Proteomes" id="UP000580910"/>
    </source>
</evidence>
<gene>
    <name evidence="2" type="ORF">FB382_003817</name>
</gene>
<dbReference type="SUPFAM" id="SSF55729">
    <property type="entry name" value="Acyl-CoA N-acyltransferases (Nat)"/>
    <property type="match status" value="1"/>
</dbReference>
<organism evidence="2 3">
    <name type="scientific">Nocardioides ginsengisegetis</name>
    <dbReference type="NCBI Taxonomy" id="661491"/>
    <lineage>
        <taxon>Bacteria</taxon>
        <taxon>Bacillati</taxon>
        <taxon>Actinomycetota</taxon>
        <taxon>Actinomycetes</taxon>
        <taxon>Propionibacteriales</taxon>
        <taxon>Nocardioidaceae</taxon>
        <taxon>Nocardioides</taxon>
    </lineage>
</organism>
<dbReference type="CDD" id="cd04301">
    <property type="entry name" value="NAT_SF"/>
    <property type="match status" value="1"/>
</dbReference>
<dbReference type="InterPro" id="IPR000182">
    <property type="entry name" value="GNAT_dom"/>
</dbReference>
<feature type="domain" description="N-acetyltransferase" evidence="1">
    <location>
        <begin position="12"/>
        <end position="165"/>
    </location>
</feature>
<dbReference type="RefSeq" id="WP_182541249.1">
    <property type="nucleotide sequence ID" value="NZ_JACGXA010000001.1"/>
</dbReference>
<evidence type="ECO:0000259" key="1">
    <source>
        <dbReference type="PROSITE" id="PS51186"/>
    </source>
</evidence>
<dbReference type="Pfam" id="PF00583">
    <property type="entry name" value="Acetyltransf_1"/>
    <property type="match status" value="1"/>
</dbReference>
<dbReference type="Proteomes" id="UP000580910">
    <property type="component" value="Unassembled WGS sequence"/>
</dbReference>
<dbReference type="Gene3D" id="3.40.630.30">
    <property type="match status" value="1"/>
</dbReference>
<keyword evidence="2" id="KW-0689">Ribosomal protein</keyword>
<name>A0A7W3PBF9_9ACTN</name>
<comment type="caution">
    <text evidence="2">The sequence shown here is derived from an EMBL/GenBank/DDBJ whole genome shotgun (WGS) entry which is preliminary data.</text>
</comment>
<proteinExistence type="predicted"/>
<dbReference type="PANTHER" id="PTHR43617:SF20">
    <property type="entry name" value="N-ALPHA-ACETYLTRANSFERASE RIMI"/>
    <property type="match status" value="1"/>
</dbReference>
<dbReference type="InterPro" id="IPR016181">
    <property type="entry name" value="Acyl_CoA_acyltransferase"/>
</dbReference>
<dbReference type="PROSITE" id="PS51186">
    <property type="entry name" value="GNAT"/>
    <property type="match status" value="1"/>
</dbReference>
<keyword evidence="2" id="KW-0687">Ribonucleoprotein</keyword>
<sequence>MSLDPVTPQPSVHLREATAHDVGFLTDVVLVATIAQGRVPEDFDEHEFRSGFAAWTAEQVGAVRPADLEHSTTYVIEIEGERAGRLRVVRAPDHRELAGIQLLPAHQQHGIGTHLIEQFLVEARAAGVPARISVEKDNPRARALYERLGFAKVGETEAEVQLEAR</sequence>
<dbReference type="AlphaFoldDB" id="A0A7W3PBF9"/>